<accession>A0ACB9NMW7</accession>
<gene>
    <name evidence="1" type="ORF">L6164_015762</name>
</gene>
<evidence type="ECO:0000313" key="2">
    <source>
        <dbReference type="Proteomes" id="UP000828941"/>
    </source>
</evidence>
<evidence type="ECO:0000313" key="1">
    <source>
        <dbReference type="EMBL" id="KAI4337331.1"/>
    </source>
</evidence>
<name>A0ACB9NMW7_BAUVA</name>
<organism evidence="1 2">
    <name type="scientific">Bauhinia variegata</name>
    <name type="common">Purple orchid tree</name>
    <name type="synonym">Phanera variegata</name>
    <dbReference type="NCBI Taxonomy" id="167791"/>
    <lineage>
        <taxon>Eukaryota</taxon>
        <taxon>Viridiplantae</taxon>
        <taxon>Streptophyta</taxon>
        <taxon>Embryophyta</taxon>
        <taxon>Tracheophyta</taxon>
        <taxon>Spermatophyta</taxon>
        <taxon>Magnoliopsida</taxon>
        <taxon>eudicotyledons</taxon>
        <taxon>Gunneridae</taxon>
        <taxon>Pentapetalae</taxon>
        <taxon>rosids</taxon>
        <taxon>fabids</taxon>
        <taxon>Fabales</taxon>
        <taxon>Fabaceae</taxon>
        <taxon>Cercidoideae</taxon>
        <taxon>Cercideae</taxon>
        <taxon>Bauhiniinae</taxon>
        <taxon>Bauhinia</taxon>
    </lineage>
</organism>
<comment type="caution">
    <text evidence="1">The sequence shown here is derived from an EMBL/GenBank/DDBJ whole genome shotgun (WGS) entry which is preliminary data.</text>
</comment>
<protein>
    <submittedName>
        <fullName evidence="1">Uncharacterized protein</fullName>
    </submittedName>
</protein>
<reference evidence="1 2" key="1">
    <citation type="journal article" date="2022" name="DNA Res.">
        <title>Chromosomal-level genome assembly of the orchid tree Bauhinia variegata (Leguminosae; Cercidoideae) supports the allotetraploid origin hypothesis of Bauhinia.</title>
        <authorList>
            <person name="Zhong Y."/>
            <person name="Chen Y."/>
            <person name="Zheng D."/>
            <person name="Pang J."/>
            <person name="Liu Y."/>
            <person name="Luo S."/>
            <person name="Meng S."/>
            <person name="Qian L."/>
            <person name="Wei D."/>
            <person name="Dai S."/>
            <person name="Zhou R."/>
        </authorList>
    </citation>
    <scope>NUCLEOTIDE SEQUENCE [LARGE SCALE GENOMIC DNA]</scope>
    <source>
        <strain evidence="1">BV-YZ2020</strain>
    </source>
</reference>
<dbReference type="EMBL" id="CM039431">
    <property type="protein sequence ID" value="KAI4337331.1"/>
    <property type="molecule type" value="Genomic_DNA"/>
</dbReference>
<keyword evidence="2" id="KW-1185">Reference proteome</keyword>
<dbReference type="Proteomes" id="UP000828941">
    <property type="component" value="Chromosome 6"/>
</dbReference>
<sequence length="87" mass="10230">MQNLEPSAKAGGRRRAGNWGLGFWLYHGKYHRFFIQQEEQEPHPRLQYEKTPLLLRQSRQGSPSHRYMQQYNEVELSALGMGNNINT</sequence>
<proteinExistence type="predicted"/>